<organism evidence="1 2">
    <name type="scientific">Microcoleus asticus IPMA8</name>
    <dbReference type="NCBI Taxonomy" id="2563858"/>
    <lineage>
        <taxon>Bacteria</taxon>
        <taxon>Bacillati</taxon>
        <taxon>Cyanobacteriota</taxon>
        <taxon>Cyanophyceae</taxon>
        <taxon>Oscillatoriophycideae</taxon>
        <taxon>Oscillatoriales</taxon>
        <taxon>Microcoleaceae</taxon>
        <taxon>Microcoleus</taxon>
        <taxon>Microcoleus asticus</taxon>
    </lineage>
</organism>
<dbReference type="EMBL" id="SRRZ01000068">
    <property type="protein sequence ID" value="NQE35943.1"/>
    <property type="molecule type" value="Genomic_DNA"/>
</dbReference>
<evidence type="ECO:0000313" key="2">
    <source>
        <dbReference type="Proteomes" id="UP000702425"/>
    </source>
</evidence>
<protein>
    <submittedName>
        <fullName evidence="1">Uncharacterized protein</fullName>
    </submittedName>
</protein>
<sequence length="45" mass="4993">MRAIAPYRKLFVNQSVAGAGLLVLSRFFTDFDRPAPISPTTLILQ</sequence>
<keyword evidence="2" id="KW-1185">Reference proteome</keyword>
<reference evidence="1 2" key="1">
    <citation type="journal article" date="2020" name="Sci. Rep.">
        <title>A novel cyanobacterial geosmin producer, revising GeoA distribution and dispersion patterns in Bacteria.</title>
        <authorList>
            <person name="Churro C."/>
            <person name="Semedo-Aguiar A.P."/>
            <person name="Silva A.D."/>
            <person name="Pereira-Leal J.B."/>
            <person name="Leite R.B."/>
        </authorList>
    </citation>
    <scope>NUCLEOTIDE SEQUENCE [LARGE SCALE GENOMIC DNA]</scope>
    <source>
        <strain evidence="1 2">IPMA8</strain>
    </source>
</reference>
<accession>A0ABX2D1A7</accession>
<comment type="caution">
    <text evidence="1">The sequence shown here is derived from an EMBL/GenBank/DDBJ whole genome shotgun (WGS) entry which is preliminary data.</text>
</comment>
<evidence type="ECO:0000313" key="1">
    <source>
        <dbReference type="EMBL" id="NQE35943.1"/>
    </source>
</evidence>
<proteinExistence type="predicted"/>
<dbReference type="Proteomes" id="UP000702425">
    <property type="component" value="Unassembled WGS sequence"/>
</dbReference>
<gene>
    <name evidence="1" type="ORF">E5S67_03705</name>
</gene>
<name>A0ABX2D1A7_9CYAN</name>